<evidence type="ECO:0000256" key="1">
    <source>
        <dbReference type="ARBA" id="ARBA00023015"/>
    </source>
</evidence>
<name>A0A6C0FTA0_9BACL</name>
<dbReference type="AlphaFoldDB" id="A0A6C0FTA0"/>
<evidence type="ECO:0000259" key="4">
    <source>
        <dbReference type="PROSITE" id="PS01124"/>
    </source>
</evidence>
<evidence type="ECO:0000313" key="5">
    <source>
        <dbReference type="EMBL" id="QHT59242.1"/>
    </source>
</evidence>
<protein>
    <submittedName>
        <fullName evidence="5">Helix-turn-helix transcriptional regulator</fullName>
    </submittedName>
</protein>
<dbReference type="PROSITE" id="PS00041">
    <property type="entry name" value="HTH_ARAC_FAMILY_1"/>
    <property type="match status" value="1"/>
</dbReference>
<dbReference type="PANTHER" id="PTHR43280:SF30">
    <property type="entry name" value="MMSAB OPERON REGULATORY PROTEIN"/>
    <property type="match status" value="1"/>
</dbReference>
<keyword evidence="1" id="KW-0805">Transcription regulation</keyword>
<gene>
    <name evidence="5" type="ORF">GXP70_04165</name>
</gene>
<dbReference type="InterPro" id="IPR003313">
    <property type="entry name" value="AraC-bd"/>
</dbReference>
<feature type="domain" description="HTH araC/xylS-type" evidence="4">
    <location>
        <begin position="193"/>
        <end position="291"/>
    </location>
</feature>
<dbReference type="RefSeq" id="WP_162355309.1">
    <property type="nucleotide sequence ID" value="NZ_CP048209.1"/>
</dbReference>
<organism evidence="5 6">
    <name type="scientific">Paenibacillus lycopersici</name>
    <dbReference type="NCBI Taxonomy" id="2704462"/>
    <lineage>
        <taxon>Bacteria</taxon>
        <taxon>Bacillati</taxon>
        <taxon>Bacillota</taxon>
        <taxon>Bacilli</taxon>
        <taxon>Bacillales</taxon>
        <taxon>Paenibacillaceae</taxon>
        <taxon>Paenibacillus</taxon>
    </lineage>
</organism>
<evidence type="ECO:0000313" key="6">
    <source>
        <dbReference type="Proteomes" id="UP000476064"/>
    </source>
</evidence>
<dbReference type="Pfam" id="PF12833">
    <property type="entry name" value="HTH_18"/>
    <property type="match status" value="1"/>
</dbReference>
<evidence type="ECO:0000256" key="2">
    <source>
        <dbReference type="ARBA" id="ARBA00023125"/>
    </source>
</evidence>
<dbReference type="SMART" id="SM00342">
    <property type="entry name" value="HTH_ARAC"/>
    <property type="match status" value="1"/>
</dbReference>
<dbReference type="Gene3D" id="1.10.10.60">
    <property type="entry name" value="Homeodomain-like"/>
    <property type="match status" value="2"/>
</dbReference>
<dbReference type="EMBL" id="CP048209">
    <property type="protein sequence ID" value="QHT59242.1"/>
    <property type="molecule type" value="Genomic_DNA"/>
</dbReference>
<dbReference type="InterPro" id="IPR037923">
    <property type="entry name" value="HTH-like"/>
</dbReference>
<evidence type="ECO:0000256" key="3">
    <source>
        <dbReference type="ARBA" id="ARBA00023163"/>
    </source>
</evidence>
<keyword evidence="3" id="KW-0804">Transcription</keyword>
<proteinExistence type="predicted"/>
<dbReference type="InterPro" id="IPR020449">
    <property type="entry name" value="Tscrpt_reg_AraC-type_HTH"/>
</dbReference>
<dbReference type="InterPro" id="IPR018060">
    <property type="entry name" value="HTH_AraC"/>
</dbReference>
<sequence length="295" mass="34318">MSRLQFTVPPMPHYMLCGPVTYEPGRRHVSRRNIGVFDLLVVREGCLYMGEEEQTFNVEPGCALILRPDTSHYGTQGCKERTSYYWLHFQTTGSWTVTDDELPRHGLEPYDEKRTQAMWSYSTHTFQIQVPQFVKLLHPSKMDELFEQLIQLNQHFYSGSAKWSQQVVFQDVLRELSASMAKEESTPAAVCAALAAEYLRKHYREPITAQELGERLNFHPVYIARCMQRSYGCAPMEYLMHHRIEQAKLLLLQTDLAVARIAEEVGFNQAAYFTSCFTRTEGISPRQFRQRFYYG</sequence>
<dbReference type="PROSITE" id="PS01124">
    <property type="entry name" value="HTH_ARAC_FAMILY_2"/>
    <property type="match status" value="1"/>
</dbReference>
<dbReference type="PRINTS" id="PR00032">
    <property type="entry name" value="HTHARAC"/>
</dbReference>
<dbReference type="Pfam" id="PF02311">
    <property type="entry name" value="AraC_binding"/>
    <property type="match status" value="1"/>
</dbReference>
<dbReference type="GO" id="GO:0043565">
    <property type="term" value="F:sequence-specific DNA binding"/>
    <property type="evidence" value="ECO:0007669"/>
    <property type="project" value="InterPro"/>
</dbReference>
<dbReference type="SUPFAM" id="SSF51215">
    <property type="entry name" value="Regulatory protein AraC"/>
    <property type="match status" value="1"/>
</dbReference>
<accession>A0A6C0FTA0</accession>
<dbReference type="Proteomes" id="UP000476064">
    <property type="component" value="Chromosome"/>
</dbReference>
<dbReference type="SUPFAM" id="SSF46689">
    <property type="entry name" value="Homeodomain-like"/>
    <property type="match status" value="2"/>
</dbReference>
<dbReference type="KEGG" id="plyc:GXP70_04165"/>
<dbReference type="InterPro" id="IPR009057">
    <property type="entry name" value="Homeodomain-like_sf"/>
</dbReference>
<dbReference type="GO" id="GO:0003700">
    <property type="term" value="F:DNA-binding transcription factor activity"/>
    <property type="evidence" value="ECO:0007669"/>
    <property type="project" value="InterPro"/>
</dbReference>
<dbReference type="InterPro" id="IPR018062">
    <property type="entry name" value="HTH_AraC-typ_CS"/>
</dbReference>
<keyword evidence="2" id="KW-0238">DNA-binding</keyword>
<dbReference type="PANTHER" id="PTHR43280">
    <property type="entry name" value="ARAC-FAMILY TRANSCRIPTIONAL REGULATOR"/>
    <property type="match status" value="1"/>
</dbReference>
<reference evidence="5 6" key="1">
    <citation type="submission" date="2020-01" db="EMBL/GenBank/DDBJ databases">
        <title>Paenibacillus sp. nov., isolated from tomato rhizosphere.</title>
        <authorList>
            <person name="Weon H.-Y."/>
            <person name="Lee S.A."/>
        </authorList>
    </citation>
    <scope>NUCLEOTIDE SEQUENCE [LARGE SCALE GENOMIC DNA]</scope>
    <source>
        <strain evidence="5 6">12200R-189</strain>
    </source>
</reference>
<keyword evidence="6" id="KW-1185">Reference proteome</keyword>